<comment type="caution">
    <text evidence="2">The sequence shown here is derived from an EMBL/GenBank/DDBJ whole genome shotgun (WGS) entry which is preliminary data.</text>
</comment>
<evidence type="ECO:0000313" key="3">
    <source>
        <dbReference type="Proteomes" id="UP001218188"/>
    </source>
</evidence>
<accession>A0AAD6SW23</accession>
<name>A0AAD6SW23_9AGAR</name>
<protein>
    <submittedName>
        <fullName evidence="2">Uncharacterized protein</fullName>
    </submittedName>
</protein>
<dbReference type="AlphaFoldDB" id="A0AAD6SW23"/>
<sequence>MSATTSPSYSEALHDSAGPGQHPIVHASLPKATGDFTRVSKHGDATLRLTAQHDNIDLPAYEVGGVVAGTVELSKTDHISTVEFKVEGHLRVIETGEDGHFDATLVSETTVLWVAEGNDSVCPSVLPFSVTLPTTFVNEGETYALPPTYSVERSGIPGFSATVQYSISAIIHKRPSLLHPAPLLHLGNTIVSTPFIYNPRTRPAHPIPPSLKYADGGFIEDSEWQRHESVIKPSPGADGLQDIVAKFYLPARRIFCGSDPIPFHLTIESDAPSLAAFQQFAPTTGNSENAGATQVQIIRQSKVHVKNAVNPNARTDMWREDYIGKGTFKIVDNSPTSMSYTGEIKVAAAEVTSFKSAGLTVQDFVSLSVTPPGANPPIVGMRKAVQVWLTTDAQDES</sequence>
<dbReference type="Proteomes" id="UP001218188">
    <property type="component" value="Unassembled WGS sequence"/>
</dbReference>
<evidence type="ECO:0000256" key="1">
    <source>
        <dbReference type="SAM" id="MobiDB-lite"/>
    </source>
</evidence>
<feature type="region of interest" description="Disordered" evidence="1">
    <location>
        <begin position="1"/>
        <end position="26"/>
    </location>
</feature>
<proteinExistence type="predicted"/>
<dbReference type="EMBL" id="JARJCM010000059">
    <property type="protein sequence ID" value="KAJ7034121.1"/>
    <property type="molecule type" value="Genomic_DNA"/>
</dbReference>
<organism evidence="2 3">
    <name type="scientific">Mycena alexandri</name>
    <dbReference type="NCBI Taxonomy" id="1745969"/>
    <lineage>
        <taxon>Eukaryota</taxon>
        <taxon>Fungi</taxon>
        <taxon>Dikarya</taxon>
        <taxon>Basidiomycota</taxon>
        <taxon>Agaricomycotina</taxon>
        <taxon>Agaricomycetes</taxon>
        <taxon>Agaricomycetidae</taxon>
        <taxon>Agaricales</taxon>
        <taxon>Marasmiineae</taxon>
        <taxon>Mycenaceae</taxon>
        <taxon>Mycena</taxon>
    </lineage>
</organism>
<evidence type="ECO:0000313" key="2">
    <source>
        <dbReference type="EMBL" id="KAJ7034121.1"/>
    </source>
</evidence>
<gene>
    <name evidence="2" type="ORF">C8F04DRAFT_1102328</name>
</gene>
<reference evidence="2" key="1">
    <citation type="submission" date="2023-03" db="EMBL/GenBank/DDBJ databases">
        <title>Massive genome expansion in bonnet fungi (Mycena s.s.) driven by repeated elements and novel gene families across ecological guilds.</title>
        <authorList>
            <consortium name="Lawrence Berkeley National Laboratory"/>
            <person name="Harder C.B."/>
            <person name="Miyauchi S."/>
            <person name="Viragh M."/>
            <person name="Kuo A."/>
            <person name="Thoen E."/>
            <person name="Andreopoulos B."/>
            <person name="Lu D."/>
            <person name="Skrede I."/>
            <person name="Drula E."/>
            <person name="Henrissat B."/>
            <person name="Morin E."/>
            <person name="Kohler A."/>
            <person name="Barry K."/>
            <person name="LaButti K."/>
            <person name="Morin E."/>
            <person name="Salamov A."/>
            <person name="Lipzen A."/>
            <person name="Mereny Z."/>
            <person name="Hegedus B."/>
            <person name="Baldrian P."/>
            <person name="Stursova M."/>
            <person name="Weitz H."/>
            <person name="Taylor A."/>
            <person name="Grigoriev I.V."/>
            <person name="Nagy L.G."/>
            <person name="Martin F."/>
            <person name="Kauserud H."/>
        </authorList>
    </citation>
    <scope>NUCLEOTIDE SEQUENCE</scope>
    <source>
        <strain evidence="2">CBHHK200</strain>
    </source>
</reference>
<keyword evidence="3" id="KW-1185">Reference proteome</keyword>